<dbReference type="RefSeq" id="WP_344308908.1">
    <property type="nucleotide sequence ID" value="NZ_BAAANY010000007.1"/>
</dbReference>
<comment type="caution">
    <text evidence="3">The sequence shown here is derived from an EMBL/GenBank/DDBJ whole genome shotgun (WGS) entry which is preliminary data.</text>
</comment>
<protein>
    <recommendedName>
        <fullName evidence="5">PH domain-containing protein</fullName>
    </recommendedName>
</protein>
<evidence type="ECO:0000313" key="4">
    <source>
        <dbReference type="Proteomes" id="UP001500618"/>
    </source>
</evidence>
<keyword evidence="4" id="KW-1185">Reference proteome</keyword>
<feature type="transmembrane region" description="Helical" evidence="2">
    <location>
        <begin position="248"/>
        <end position="269"/>
    </location>
</feature>
<dbReference type="Proteomes" id="UP001500618">
    <property type="component" value="Unassembled WGS sequence"/>
</dbReference>
<organism evidence="3 4">
    <name type="scientific">Fodinicola feengrottensis</name>
    <dbReference type="NCBI Taxonomy" id="435914"/>
    <lineage>
        <taxon>Bacteria</taxon>
        <taxon>Bacillati</taxon>
        <taxon>Actinomycetota</taxon>
        <taxon>Actinomycetes</taxon>
        <taxon>Mycobacteriales</taxon>
        <taxon>Fodinicola</taxon>
    </lineage>
</organism>
<evidence type="ECO:0008006" key="5">
    <source>
        <dbReference type="Google" id="ProtNLM"/>
    </source>
</evidence>
<keyword evidence="2" id="KW-0472">Membrane</keyword>
<evidence type="ECO:0000313" key="3">
    <source>
        <dbReference type="EMBL" id="GAA1669267.1"/>
    </source>
</evidence>
<keyword evidence="2" id="KW-1133">Transmembrane helix</keyword>
<reference evidence="3 4" key="1">
    <citation type="journal article" date="2019" name="Int. J. Syst. Evol. Microbiol.">
        <title>The Global Catalogue of Microorganisms (GCM) 10K type strain sequencing project: providing services to taxonomists for standard genome sequencing and annotation.</title>
        <authorList>
            <consortium name="The Broad Institute Genomics Platform"/>
            <consortium name="The Broad Institute Genome Sequencing Center for Infectious Disease"/>
            <person name="Wu L."/>
            <person name="Ma J."/>
        </authorList>
    </citation>
    <scope>NUCLEOTIDE SEQUENCE [LARGE SCALE GENOMIC DNA]</scope>
    <source>
        <strain evidence="3 4">JCM 14718</strain>
    </source>
</reference>
<gene>
    <name evidence="3" type="ORF">GCM10009765_18420</name>
</gene>
<name>A0ABN2GD11_9ACTN</name>
<keyword evidence="2" id="KW-0812">Transmembrane</keyword>
<feature type="transmembrane region" description="Helical" evidence="2">
    <location>
        <begin position="217"/>
        <end position="236"/>
    </location>
</feature>
<accession>A0ABN2GD11</accession>
<evidence type="ECO:0000256" key="2">
    <source>
        <dbReference type="SAM" id="Phobius"/>
    </source>
</evidence>
<feature type="compositionally biased region" description="Basic and acidic residues" evidence="1">
    <location>
        <begin position="420"/>
        <end position="431"/>
    </location>
</feature>
<proteinExistence type="predicted"/>
<feature type="transmembrane region" description="Helical" evidence="2">
    <location>
        <begin position="33"/>
        <end position="49"/>
    </location>
</feature>
<sequence>MAVSGKQVDRTDLPSDLPVVLTRIRPFGGRSSGIALTVAVVLVVSQFLWTGAADALFYGIASILPRVVIVAAVVLMALGRGLWRRRWPIGPIFGADSHGIWWRQRRWLLSVSVSWLPWSAVTSTDLGARWYGRRVFVVETSTTPSRLVIPVAGVRWDGIPLRYGPAWHAALGALRGGQLSAKPLVTDAYEQQPVTDLPRRDFPVVLMARFTGNRGPLMAGGAILFGALFFGGGVGLLSLVDPVMLPRIGFLVVACLVVTVVVTAATVAVRRGSPLPTAVFAADETGVWYRSYLGGRRSPLRHCRWADIGWIGERRSGPTVSLVLGAYGRRLPGAGPSGQVRIDVSGARWRGVDARGAEYLPGLQARLHHLSGGRTPVFAPPPATLMRYPTAPAQRPVDARTIEPIAAQSAPGSYAPPVDDWARPVDPPHSH</sequence>
<evidence type="ECO:0000256" key="1">
    <source>
        <dbReference type="SAM" id="MobiDB-lite"/>
    </source>
</evidence>
<dbReference type="EMBL" id="BAAANY010000007">
    <property type="protein sequence ID" value="GAA1669267.1"/>
    <property type="molecule type" value="Genomic_DNA"/>
</dbReference>
<feature type="region of interest" description="Disordered" evidence="1">
    <location>
        <begin position="407"/>
        <end position="431"/>
    </location>
</feature>
<feature type="transmembrane region" description="Helical" evidence="2">
    <location>
        <begin position="55"/>
        <end position="78"/>
    </location>
</feature>